<proteinExistence type="predicted"/>
<dbReference type="Proteomes" id="UP001321473">
    <property type="component" value="Unassembled WGS sequence"/>
</dbReference>
<comment type="caution">
    <text evidence="1">The sequence shown here is derived from an EMBL/GenBank/DDBJ whole genome shotgun (WGS) entry which is preliminary data.</text>
</comment>
<name>A0AAQ4CWX9_AMBAM</name>
<evidence type="ECO:0000313" key="1">
    <source>
        <dbReference type="EMBL" id="KAK8754719.1"/>
    </source>
</evidence>
<evidence type="ECO:0000313" key="2">
    <source>
        <dbReference type="Proteomes" id="UP001321473"/>
    </source>
</evidence>
<dbReference type="EMBL" id="JARKHS020036873">
    <property type="protein sequence ID" value="KAK8754719.1"/>
    <property type="molecule type" value="Genomic_DNA"/>
</dbReference>
<protein>
    <submittedName>
        <fullName evidence="1">Uncharacterized protein</fullName>
    </submittedName>
</protein>
<keyword evidence="2" id="KW-1185">Reference proteome</keyword>
<organism evidence="1 2">
    <name type="scientific">Amblyomma americanum</name>
    <name type="common">Lone star tick</name>
    <dbReference type="NCBI Taxonomy" id="6943"/>
    <lineage>
        <taxon>Eukaryota</taxon>
        <taxon>Metazoa</taxon>
        <taxon>Ecdysozoa</taxon>
        <taxon>Arthropoda</taxon>
        <taxon>Chelicerata</taxon>
        <taxon>Arachnida</taxon>
        <taxon>Acari</taxon>
        <taxon>Parasitiformes</taxon>
        <taxon>Ixodida</taxon>
        <taxon>Ixodoidea</taxon>
        <taxon>Ixodidae</taxon>
        <taxon>Amblyomminae</taxon>
        <taxon>Amblyomma</taxon>
    </lineage>
</organism>
<dbReference type="AlphaFoldDB" id="A0AAQ4CWX9"/>
<gene>
    <name evidence="1" type="ORF">V5799_002588</name>
</gene>
<accession>A0AAQ4CWX9</accession>
<reference evidence="1 2" key="1">
    <citation type="journal article" date="2023" name="Arcadia Sci">
        <title>De novo assembly of a long-read Amblyomma americanum tick genome.</title>
        <authorList>
            <person name="Chou S."/>
            <person name="Poskanzer K.E."/>
            <person name="Rollins M."/>
            <person name="Thuy-Boun P.S."/>
        </authorList>
    </citation>
    <scope>NUCLEOTIDE SEQUENCE [LARGE SCALE GENOMIC DNA]</scope>
    <source>
        <strain evidence="1">F_SG_1</strain>
        <tissue evidence="1">Salivary glands</tissue>
    </source>
</reference>
<sequence>MFTEMSKAASEEHQYVSWLMQKKVFSSPKELGGGGLDRAEGRGFADSVVEFGATIFESLEGFDFGSPDGCVTDAEGNLECTAHDYILFGNDMA</sequence>